<accession>A0A0H2RBM6</accession>
<organism evidence="1 2">
    <name type="scientific">Schizopora paradoxa</name>
    <dbReference type="NCBI Taxonomy" id="27342"/>
    <lineage>
        <taxon>Eukaryota</taxon>
        <taxon>Fungi</taxon>
        <taxon>Dikarya</taxon>
        <taxon>Basidiomycota</taxon>
        <taxon>Agaricomycotina</taxon>
        <taxon>Agaricomycetes</taxon>
        <taxon>Hymenochaetales</taxon>
        <taxon>Schizoporaceae</taxon>
        <taxon>Schizopora</taxon>
    </lineage>
</organism>
<proteinExistence type="predicted"/>
<protein>
    <submittedName>
        <fullName evidence="1">Uncharacterized protein</fullName>
    </submittedName>
</protein>
<sequence length="117" mass="13141">MVSSRIIFAVSGSWTATAPHFARSSFHILVRSSIHPAARFTLLVPSSARFSPDHGLYPFSFEVKCRGAPPSSLYQLQRASSSRPSFRKPMGWQIQERKRANCGRERVSDGELTFIEL</sequence>
<gene>
    <name evidence="1" type="ORF">SCHPADRAFT_592926</name>
</gene>
<keyword evidence="2" id="KW-1185">Reference proteome</keyword>
<reference evidence="1 2" key="1">
    <citation type="submission" date="2015-04" db="EMBL/GenBank/DDBJ databases">
        <title>Complete genome sequence of Schizopora paradoxa KUC8140, a cosmopolitan wood degrader in East Asia.</title>
        <authorList>
            <consortium name="DOE Joint Genome Institute"/>
            <person name="Min B."/>
            <person name="Park H."/>
            <person name="Jang Y."/>
            <person name="Kim J.-J."/>
            <person name="Kim K.H."/>
            <person name="Pangilinan J."/>
            <person name="Lipzen A."/>
            <person name="Riley R."/>
            <person name="Grigoriev I.V."/>
            <person name="Spatafora J.W."/>
            <person name="Choi I.-G."/>
        </authorList>
    </citation>
    <scope>NUCLEOTIDE SEQUENCE [LARGE SCALE GENOMIC DNA]</scope>
    <source>
        <strain evidence="1 2">KUC8140</strain>
    </source>
</reference>
<name>A0A0H2RBM6_9AGAM</name>
<dbReference type="Proteomes" id="UP000053477">
    <property type="component" value="Unassembled WGS sequence"/>
</dbReference>
<dbReference type="InParanoid" id="A0A0H2RBM6"/>
<evidence type="ECO:0000313" key="2">
    <source>
        <dbReference type="Proteomes" id="UP000053477"/>
    </source>
</evidence>
<dbReference type="AlphaFoldDB" id="A0A0H2RBM6"/>
<dbReference type="EMBL" id="KQ086075">
    <property type="protein sequence ID" value="KLO08852.1"/>
    <property type="molecule type" value="Genomic_DNA"/>
</dbReference>
<evidence type="ECO:0000313" key="1">
    <source>
        <dbReference type="EMBL" id="KLO08852.1"/>
    </source>
</evidence>